<protein>
    <recommendedName>
        <fullName evidence="2">Putative cysteine ligase BshC</fullName>
        <ecNumber evidence="2">6.-.-.-</ecNumber>
    </recommendedName>
</protein>
<dbReference type="InterPro" id="IPR011199">
    <property type="entry name" value="Bacillithiol_biosynth_BshC"/>
</dbReference>
<dbReference type="EMBL" id="CP022983">
    <property type="protein sequence ID" value="ASV66047.1"/>
    <property type="molecule type" value="Genomic_DNA"/>
</dbReference>
<sequence>MEILHLTIPATNRFATEYTAQDEKIQPYFHYRYNHISDLKRRIEELGQRNFSRDKLVSHISDFMNGFPTSEKVQESLKKLNDDKSVVVIGGQQAGIMTGPLYSIHKVISIIAFAKEKERELNIPVVPVFWIAGEDHDYQEVNHIYRYENNQMKKLVYPESPNDKKMVSNIAIDSDVCIKWVDDIIESFGETAFTKDIMSFIHKAIEQSKTYVDIFAHLIMGMFKEHGLLLVDSGNAQLRQLEKGILAEQIKAATKMTTAVLENQQRLQADGYAKMLEISENAANLFYYDEVFKERILLDYNHQTQCFVNTDAKISFTLEEMLTMAETTPEKLSNNVVTRPLTQELLFPTLAFIAGPGEIAYWAELQKVFEQFSLKMPPLVPRLNFTILERAIESEMTELGLQLEDVLMNGTEERKNQFLQSVQSKERDEILSELQAKIEESYKQLLAYTSEKEKGMYPLVEKNQALVQKQIAFIQTKFKQSTEQKYTNILSKFDRIQSSVKPDGIPQERVWNGLYFINKYGLSFFSRILDHELPFDGTHKVMKV</sequence>
<name>A0A248TCY5_9BACI</name>
<keyword evidence="6" id="KW-1185">Reference proteome</keyword>
<dbReference type="InterPro" id="IPR055398">
    <property type="entry name" value="Rossmann-like_BshC"/>
</dbReference>
<keyword evidence="1 2" id="KW-0436">Ligase</keyword>
<comment type="similarity">
    <text evidence="2">Belongs to the BshC family.</text>
</comment>
<dbReference type="PIRSF" id="PIRSF012535">
    <property type="entry name" value="UCP012535"/>
    <property type="match status" value="1"/>
</dbReference>
<evidence type="ECO:0000313" key="5">
    <source>
        <dbReference type="EMBL" id="ASV66047.1"/>
    </source>
</evidence>
<dbReference type="NCBIfam" id="TIGR03998">
    <property type="entry name" value="thiol_BshC"/>
    <property type="match status" value="1"/>
</dbReference>
<dbReference type="EC" id="6.-.-.-" evidence="2"/>
<dbReference type="AlphaFoldDB" id="A0A248TCY5"/>
<dbReference type="Pfam" id="PF24850">
    <property type="entry name" value="CC_BshC"/>
    <property type="match status" value="1"/>
</dbReference>
<comment type="function">
    <text evidence="2">Involved in bacillithiol (BSH) biosynthesis. May catalyze the last step of the pathway, the addition of cysteine to glucosamine malate (GlcN-Mal) to generate BSH.</text>
</comment>
<dbReference type="InterPro" id="IPR055399">
    <property type="entry name" value="CC_BshC"/>
</dbReference>
<evidence type="ECO:0000256" key="1">
    <source>
        <dbReference type="ARBA" id="ARBA00022598"/>
    </source>
</evidence>
<gene>
    <name evidence="2 5" type="primary">bshC</name>
    <name evidence="5" type="ORF">CKF48_01120</name>
</gene>
<dbReference type="KEGG" id="bko:CKF48_01120"/>
<evidence type="ECO:0000256" key="2">
    <source>
        <dbReference type="HAMAP-Rule" id="MF_01867"/>
    </source>
</evidence>
<feature type="domain" description="Bacillithiol biosynthesis BshC C-terminal coiled-coil" evidence="4">
    <location>
        <begin position="385"/>
        <end position="543"/>
    </location>
</feature>
<feature type="domain" description="Bacillithiol biosynthesis BshC N-terminal Rossmann-like" evidence="3">
    <location>
        <begin position="1"/>
        <end position="383"/>
    </location>
</feature>
<evidence type="ECO:0000259" key="3">
    <source>
        <dbReference type="Pfam" id="PF10079"/>
    </source>
</evidence>
<organism evidence="5 6">
    <name type="scientific">Cytobacillus kochii</name>
    <dbReference type="NCBI Taxonomy" id="859143"/>
    <lineage>
        <taxon>Bacteria</taxon>
        <taxon>Bacillati</taxon>
        <taxon>Bacillota</taxon>
        <taxon>Bacilli</taxon>
        <taxon>Bacillales</taxon>
        <taxon>Bacillaceae</taxon>
        <taxon>Cytobacillus</taxon>
    </lineage>
</organism>
<evidence type="ECO:0000313" key="6">
    <source>
        <dbReference type="Proteomes" id="UP000215137"/>
    </source>
</evidence>
<dbReference type="OrthoDB" id="9765151at2"/>
<accession>A0A248TCY5</accession>
<evidence type="ECO:0000259" key="4">
    <source>
        <dbReference type="Pfam" id="PF24850"/>
    </source>
</evidence>
<reference evidence="5 6" key="1">
    <citation type="submission" date="2017-08" db="EMBL/GenBank/DDBJ databases">
        <title>Complete Genome Sequence of Bacillus kochii Oregon-R-modENCODE STRAIN BDGP4, isolated from Drosophila melanogaster gut.</title>
        <authorList>
            <person name="Wan K.H."/>
            <person name="Yu C."/>
            <person name="Park S."/>
            <person name="Hammonds A.S."/>
            <person name="Booth B.W."/>
            <person name="Celniker S.E."/>
        </authorList>
    </citation>
    <scope>NUCLEOTIDE SEQUENCE [LARGE SCALE GENOMIC DNA]</scope>
    <source>
        <strain evidence="5 6">BDGP4</strain>
    </source>
</reference>
<dbReference type="GO" id="GO:0016874">
    <property type="term" value="F:ligase activity"/>
    <property type="evidence" value="ECO:0007669"/>
    <property type="project" value="UniProtKB-UniRule"/>
</dbReference>
<proteinExistence type="inferred from homology"/>
<dbReference type="HAMAP" id="MF_01867">
    <property type="entry name" value="BshC"/>
    <property type="match status" value="1"/>
</dbReference>
<dbReference type="RefSeq" id="WP_095369622.1">
    <property type="nucleotide sequence ID" value="NZ_CP022983.1"/>
</dbReference>
<dbReference type="Pfam" id="PF10079">
    <property type="entry name" value="Rossmann-like_BshC"/>
    <property type="match status" value="1"/>
</dbReference>
<dbReference type="Proteomes" id="UP000215137">
    <property type="component" value="Chromosome"/>
</dbReference>